<evidence type="ECO:0000256" key="2">
    <source>
        <dbReference type="PIRSR" id="PIRSR601310-3"/>
    </source>
</evidence>
<reference evidence="5" key="1">
    <citation type="submission" date="2020-08" db="EMBL/GenBank/DDBJ databases">
        <title>Multicomponent nature underlies the extraordinary mechanical properties of spider dragline silk.</title>
        <authorList>
            <person name="Kono N."/>
            <person name="Nakamura H."/>
            <person name="Mori M."/>
            <person name="Yoshida Y."/>
            <person name="Ohtoshi R."/>
            <person name="Malay A.D."/>
            <person name="Moran D.A.P."/>
            <person name="Tomita M."/>
            <person name="Numata K."/>
            <person name="Arakawa K."/>
        </authorList>
    </citation>
    <scope>NUCLEOTIDE SEQUENCE</scope>
</reference>
<protein>
    <submittedName>
        <fullName evidence="5">Histidine triad nucleotide-binding protein 2, mitochondrial</fullName>
    </submittedName>
</protein>
<dbReference type="PROSITE" id="PS51084">
    <property type="entry name" value="HIT_2"/>
    <property type="match status" value="1"/>
</dbReference>
<evidence type="ECO:0000259" key="4">
    <source>
        <dbReference type="PROSITE" id="PS51084"/>
    </source>
</evidence>
<comment type="caution">
    <text evidence="5">The sequence shown here is derived from an EMBL/GenBank/DDBJ whole genome shotgun (WGS) entry which is preliminary data.</text>
</comment>
<feature type="active site" description="Tele-AMP-histidine intermediate" evidence="1">
    <location>
        <position position="142"/>
    </location>
</feature>
<gene>
    <name evidence="5" type="primary">HINT2</name>
    <name evidence="5" type="ORF">TNIN_452651</name>
</gene>
<evidence type="ECO:0000256" key="1">
    <source>
        <dbReference type="PIRSR" id="PIRSR601310-1"/>
    </source>
</evidence>
<organism evidence="5 6">
    <name type="scientific">Trichonephila inaurata madagascariensis</name>
    <dbReference type="NCBI Taxonomy" id="2747483"/>
    <lineage>
        <taxon>Eukaryota</taxon>
        <taxon>Metazoa</taxon>
        <taxon>Ecdysozoa</taxon>
        <taxon>Arthropoda</taxon>
        <taxon>Chelicerata</taxon>
        <taxon>Arachnida</taxon>
        <taxon>Araneae</taxon>
        <taxon>Araneomorphae</taxon>
        <taxon>Entelegynae</taxon>
        <taxon>Araneoidea</taxon>
        <taxon>Nephilidae</taxon>
        <taxon>Trichonephila</taxon>
        <taxon>Trichonephila inaurata</taxon>
    </lineage>
</organism>
<dbReference type="InterPro" id="IPR019808">
    <property type="entry name" value="Histidine_triad_CS"/>
</dbReference>
<sequence length="156" mass="17530">MIRFGIALSQKLIIWNVYRNLLVRSMCSTENEVTKAAQAAKTRWQPTIFSKILDKSLPATILHEDEKCMAFEDVSPQAPVHFLVIPRKHIPSISDASAEDTELLGHLLQIAKQVAKKKNLENGYRIVINNGPDGSQSVYHLHIHVLGGRQMLWPPG</sequence>
<dbReference type="InterPro" id="IPR036265">
    <property type="entry name" value="HIT-like_sf"/>
</dbReference>
<dbReference type="Gene3D" id="3.30.428.10">
    <property type="entry name" value="HIT-like"/>
    <property type="match status" value="1"/>
</dbReference>
<dbReference type="GO" id="GO:0003824">
    <property type="term" value="F:catalytic activity"/>
    <property type="evidence" value="ECO:0007669"/>
    <property type="project" value="InterPro"/>
</dbReference>
<dbReference type="PRINTS" id="PR00332">
    <property type="entry name" value="HISTRIAD"/>
</dbReference>
<dbReference type="Proteomes" id="UP000886998">
    <property type="component" value="Unassembled WGS sequence"/>
</dbReference>
<dbReference type="AlphaFoldDB" id="A0A8X6XDX3"/>
<keyword evidence="6" id="KW-1185">Reference proteome</keyword>
<proteinExistence type="predicted"/>
<evidence type="ECO:0000313" key="6">
    <source>
        <dbReference type="Proteomes" id="UP000886998"/>
    </source>
</evidence>
<feature type="short sequence motif" description="Histidine triad motif" evidence="2 3">
    <location>
        <begin position="140"/>
        <end position="144"/>
    </location>
</feature>
<evidence type="ECO:0000313" key="5">
    <source>
        <dbReference type="EMBL" id="GFY51598.1"/>
    </source>
</evidence>
<dbReference type="SUPFAM" id="SSF54197">
    <property type="entry name" value="HIT-like"/>
    <property type="match status" value="1"/>
</dbReference>
<dbReference type="OrthoDB" id="672793at2759"/>
<dbReference type="Pfam" id="PF01230">
    <property type="entry name" value="HIT"/>
    <property type="match status" value="1"/>
</dbReference>
<dbReference type="InterPro" id="IPR001310">
    <property type="entry name" value="Histidine_triad_HIT"/>
</dbReference>
<feature type="domain" description="HIT" evidence="4">
    <location>
        <begin position="48"/>
        <end position="156"/>
    </location>
</feature>
<dbReference type="PROSITE" id="PS00892">
    <property type="entry name" value="HIT_1"/>
    <property type="match status" value="1"/>
</dbReference>
<dbReference type="EMBL" id="BMAV01008206">
    <property type="protein sequence ID" value="GFY51598.1"/>
    <property type="molecule type" value="Genomic_DNA"/>
</dbReference>
<dbReference type="FunFam" id="3.30.428.10:FF:000005">
    <property type="entry name" value="Histidine triad nucleotide-binding protein 1"/>
    <property type="match status" value="1"/>
</dbReference>
<dbReference type="InterPro" id="IPR011146">
    <property type="entry name" value="HIT-like"/>
</dbReference>
<name>A0A8X6XDX3_9ARAC</name>
<accession>A0A8X6XDX3</accession>
<dbReference type="CDD" id="cd01276">
    <property type="entry name" value="PKCI_related"/>
    <property type="match status" value="1"/>
</dbReference>
<evidence type="ECO:0000256" key="3">
    <source>
        <dbReference type="PROSITE-ProRule" id="PRU00464"/>
    </source>
</evidence>
<dbReference type="PANTHER" id="PTHR23089">
    <property type="entry name" value="HISTIDINE TRIAD HIT PROTEIN"/>
    <property type="match status" value="1"/>
</dbReference>